<dbReference type="Pfam" id="PF25043">
    <property type="entry name" value="DUF7788"/>
    <property type="match status" value="1"/>
</dbReference>
<dbReference type="Pfam" id="PF11443">
    <property type="entry name" value="DUF2828"/>
    <property type="match status" value="1"/>
</dbReference>
<protein>
    <recommendedName>
        <fullName evidence="4">TROVE domain-containing protein</fullName>
    </recommendedName>
</protein>
<dbReference type="InterPro" id="IPR011205">
    <property type="entry name" value="UCP015417_vWA"/>
</dbReference>
<dbReference type="AlphaFoldDB" id="A0A6C0LH99"/>
<feature type="domain" description="DUF7788" evidence="2">
    <location>
        <begin position="369"/>
        <end position="556"/>
    </location>
</feature>
<evidence type="ECO:0000259" key="1">
    <source>
        <dbReference type="Pfam" id="PF11443"/>
    </source>
</evidence>
<dbReference type="InterPro" id="IPR056690">
    <property type="entry name" value="DUF7788"/>
</dbReference>
<evidence type="ECO:0000259" key="2">
    <source>
        <dbReference type="Pfam" id="PF25043"/>
    </source>
</evidence>
<name>A0A6C0LH99_9ZZZZ</name>
<dbReference type="PANTHER" id="PTHR31373:SF27">
    <property type="entry name" value="TROVE DOMAIN-CONTAINING PROTEIN"/>
    <property type="match status" value="1"/>
</dbReference>
<proteinExistence type="predicted"/>
<dbReference type="EMBL" id="MN740505">
    <property type="protein sequence ID" value="QHU30366.1"/>
    <property type="molecule type" value="Genomic_DNA"/>
</dbReference>
<dbReference type="PANTHER" id="PTHR31373">
    <property type="entry name" value="OS06G0652100 PROTEIN"/>
    <property type="match status" value="1"/>
</dbReference>
<dbReference type="InterPro" id="IPR036465">
    <property type="entry name" value="vWFA_dom_sf"/>
</dbReference>
<sequence length="581" mass="66205">MSTFTQALDNLSIRNNGENGQFQEGWSSRSFEEGITKLFYQLVRVNKNDQRSTLNALYKLYHTLVNNAVHHSNNNQINFLISLLFQTRDICGGKGEYQLFYNFLPVWDAHFLHPSVHKTLTSMLVLLFDVELAYRRCGIRQVHSYGSWKDFKKILEVFKNNNSLTDSQAIAVVPTYSIPAFIIELVSEQFDIMTDDNTTTLSLLARWLPREKSKYGWQAHVLAPYLTPSSSKESTLKKYRRTIAGLNKKLRTVQIDQCSNNWANINFDKDCTSITMARQKKAFMCQGSNTEARHRIDRQKCSINYTEYINDCRSGKKKIKSARTSPGDMVKEFWFNHSHGCHHMSDTDKDTYNLMWKQQSEDSNLCLRNCVPILDTSGSMTWENCPLYDAAAIALKIAEASSIGKRVMTFSSSPKWVNLEQADTLDSMVTTLINSSNVGMSTNMQAAFKLVCDACVSKDMAPEEVEDIVLVVLSDMQADKGDNSIGHDIFEEIVNKMFFSAGLTTSHKRPYSPPTMVWWNMRTTNGSPCSTTTKNHLMMSGYDVAVLSDVMESGIDSLKQLTAWDNLEKMLSKDRYSWAWN</sequence>
<evidence type="ECO:0000313" key="3">
    <source>
        <dbReference type="EMBL" id="QHU30366.1"/>
    </source>
</evidence>
<reference evidence="3" key="1">
    <citation type="journal article" date="2020" name="Nature">
        <title>Giant virus diversity and host interactions through global metagenomics.</title>
        <authorList>
            <person name="Schulz F."/>
            <person name="Roux S."/>
            <person name="Paez-Espino D."/>
            <person name="Jungbluth S."/>
            <person name="Walsh D.A."/>
            <person name="Denef V.J."/>
            <person name="McMahon K.D."/>
            <person name="Konstantinidis K.T."/>
            <person name="Eloe-Fadrosh E.A."/>
            <person name="Kyrpides N.C."/>
            <person name="Woyke T."/>
        </authorList>
    </citation>
    <scope>NUCLEOTIDE SEQUENCE</scope>
    <source>
        <strain evidence="3">GVMAG-M-3300027833-11</strain>
    </source>
</reference>
<organism evidence="3">
    <name type="scientific">viral metagenome</name>
    <dbReference type="NCBI Taxonomy" id="1070528"/>
    <lineage>
        <taxon>unclassified sequences</taxon>
        <taxon>metagenomes</taxon>
        <taxon>organismal metagenomes</taxon>
    </lineage>
</organism>
<dbReference type="InterPro" id="IPR058580">
    <property type="entry name" value="DUF2828"/>
</dbReference>
<evidence type="ECO:0008006" key="4">
    <source>
        <dbReference type="Google" id="ProtNLM"/>
    </source>
</evidence>
<dbReference type="Gene3D" id="3.40.50.410">
    <property type="entry name" value="von Willebrand factor, type A domain"/>
    <property type="match status" value="1"/>
</dbReference>
<dbReference type="SUPFAM" id="SSF53300">
    <property type="entry name" value="vWA-like"/>
    <property type="match status" value="1"/>
</dbReference>
<feature type="domain" description="DUF2828" evidence="1">
    <location>
        <begin position="195"/>
        <end position="357"/>
    </location>
</feature>
<accession>A0A6C0LH99</accession>